<keyword evidence="5" id="KW-1185">Reference proteome</keyword>
<feature type="domain" description="FAD-binding PCMH-type" evidence="3">
    <location>
        <begin position="60"/>
        <end position="235"/>
    </location>
</feature>
<evidence type="ECO:0000256" key="1">
    <source>
        <dbReference type="ARBA" id="ARBA00022630"/>
    </source>
</evidence>
<dbReference type="InterPro" id="IPR036318">
    <property type="entry name" value="FAD-bd_PCMH-like_sf"/>
</dbReference>
<dbReference type="InterPro" id="IPR016164">
    <property type="entry name" value="FAD-linked_Oxase-like_C"/>
</dbReference>
<dbReference type="PROSITE" id="PS51387">
    <property type="entry name" value="FAD_PCMH"/>
    <property type="match status" value="1"/>
</dbReference>
<keyword evidence="2" id="KW-0274">FAD</keyword>
<dbReference type="Proteomes" id="UP001304461">
    <property type="component" value="Unassembled WGS sequence"/>
</dbReference>
<sequence length="466" mass="49211">MPDTAFPAPLPAPADPERIGALAAELAASPLGLTPILAPAELGRLSADFHDYSPVLEPLLKGRRAQLAVKVERVEQVMAVAGACARHRVPLTLRGAGTGNYGQCVPLAGGLVLDMGGLNRLRSLDPDSGVIEAESGCILAQLDGQLVAHGRALRLAPSTYRSATLGGFIAGGSGGLGSLRWGFLRDPGHLLGLEAVTLEAEPRLLRLDAAASAPLNHAYGTNGIITALRMATTEAVAWEPLVVGFARWEEALETARELPTTALLLNALCLLEAPVAAAMPWPAGCPAAASGEHRLLLHAAPDSLEPLPGWLAARGGRILWQGRRPEPGRGRGLPLAELTWNHTTLHWRAQAPEWTYLQLLLPRPEAPLLEAVRGRWGTDVLWHLEGVRHLGAPRLTALPLVRWQGPEALADLVAQCRALGAVPFDPHVITVEDGGLGVVDADQVAAKAAFDPAGLMNPGKLRGWRG</sequence>
<reference evidence="4 5" key="1">
    <citation type="submission" date="2023-12" db="EMBL/GenBank/DDBJ databases">
        <title>Baltic Sea Cyanobacteria.</title>
        <authorList>
            <person name="Delbaje E."/>
            <person name="Fewer D.P."/>
            <person name="Shishido T.K."/>
        </authorList>
    </citation>
    <scope>NUCLEOTIDE SEQUENCE [LARGE SCALE GENOMIC DNA]</scope>
    <source>
        <strain evidence="4 5">UHCC 0139</strain>
    </source>
</reference>
<dbReference type="PANTHER" id="PTHR11748">
    <property type="entry name" value="D-LACTATE DEHYDROGENASE"/>
    <property type="match status" value="1"/>
</dbReference>
<comment type="caution">
    <text evidence="4">The sequence shown here is derived from an EMBL/GenBank/DDBJ whole genome shotgun (WGS) entry which is preliminary data.</text>
</comment>
<dbReference type="PANTHER" id="PTHR11748:SF119">
    <property type="entry name" value="D-2-HYDROXYGLUTARATE DEHYDROGENASE"/>
    <property type="match status" value="1"/>
</dbReference>
<name>A0ABU5RUR8_9CYAN</name>
<dbReference type="SUPFAM" id="SSF56176">
    <property type="entry name" value="FAD-binding/transporter-associated domain-like"/>
    <property type="match status" value="1"/>
</dbReference>
<evidence type="ECO:0000259" key="3">
    <source>
        <dbReference type="PROSITE" id="PS51387"/>
    </source>
</evidence>
<dbReference type="Pfam" id="PF01565">
    <property type="entry name" value="FAD_binding_4"/>
    <property type="match status" value="1"/>
</dbReference>
<accession>A0ABU5RUR8</accession>
<dbReference type="InterPro" id="IPR016166">
    <property type="entry name" value="FAD-bd_PCMH"/>
</dbReference>
<evidence type="ECO:0000256" key="2">
    <source>
        <dbReference type="ARBA" id="ARBA00022827"/>
    </source>
</evidence>
<dbReference type="EMBL" id="JAYGHX010000005">
    <property type="protein sequence ID" value="MEA5391509.1"/>
    <property type="molecule type" value="Genomic_DNA"/>
</dbReference>
<proteinExistence type="predicted"/>
<dbReference type="InterPro" id="IPR016169">
    <property type="entry name" value="FAD-bd_PCMH_sub2"/>
</dbReference>
<protein>
    <submittedName>
        <fullName evidence="4">FAD-binding oxidoreductase</fullName>
    </submittedName>
</protein>
<dbReference type="InterPro" id="IPR006094">
    <property type="entry name" value="Oxid_FAD_bind_N"/>
</dbReference>
<evidence type="ECO:0000313" key="4">
    <source>
        <dbReference type="EMBL" id="MEA5391509.1"/>
    </source>
</evidence>
<evidence type="ECO:0000313" key="5">
    <source>
        <dbReference type="Proteomes" id="UP001304461"/>
    </source>
</evidence>
<dbReference type="Gene3D" id="3.30.465.10">
    <property type="match status" value="1"/>
</dbReference>
<keyword evidence="1" id="KW-0285">Flavoprotein</keyword>
<organism evidence="4 5">
    <name type="scientific">Cyanobium gracile UHCC 0139</name>
    <dbReference type="NCBI Taxonomy" id="3110308"/>
    <lineage>
        <taxon>Bacteria</taxon>
        <taxon>Bacillati</taxon>
        <taxon>Cyanobacteriota</taxon>
        <taxon>Cyanophyceae</taxon>
        <taxon>Synechococcales</taxon>
        <taxon>Prochlorococcaceae</taxon>
        <taxon>Cyanobium</taxon>
    </lineage>
</organism>
<gene>
    <name evidence="4" type="ORF">VB738_09595</name>
</gene>
<dbReference type="RefSeq" id="WP_323305537.1">
    <property type="nucleotide sequence ID" value="NZ_JAYGHX010000005.1"/>
</dbReference>
<dbReference type="SUPFAM" id="SSF55103">
    <property type="entry name" value="FAD-linked oxidases, C-terminal domain"/>
    <property type="match status" value="1"/>
</dbReference>